<proteinExistence type="predicted"/>
<keyword evidence="2" id="KW-0804">Transcription</keyword>
<dbReference type="Proteomes" id="UP000829354">
    <property type="component" value="Chromosome II"/>
</dbReference>
<evidence type="ECO:0000256" key="1">
    <source>
        <dbReference type="ARBA" id="ARBA00023015"/>
    </source>
</evidence>
<reference evidence="4 5" key="1">
    <citation type="submission" date="2022-04" db="EMBL/GenBank/DDBJ databases">
        <title>Chromosome-level reference genomes for two strains of Caenorhabditis briggsae: an improved platform for comparative genomics.</title>
        <authorList>
            <person name="Stevens L."/>
            <person name="Andersen E."/>
        </authorList>
    </citation>
    <scope>NUCLEOTIDE SEQUENCE [LARGE SCALE GENOMIC DNA]</scope>
    <source>
        <strain evidence="4">VX34</strain>
        <tissue evidence="4">Whole-organism</tissue>
    </source>
</reference>
<keyword evidence="5" id="KW-1185">Reference proteome</keyword>
<dbReference type="EMBL" id="CP092621">
    <property type="protein sequence ID" value="UMM20442.1"/>
    <property type="molecule type" value="Genomic_DNA"/>
</dbReference>
<evidence type="ECO:0000313" key="5">
    <source>
        <dbReference type="Proteomes" id="UP000829354"/>
    </source>
</evidence>
<organism evidence="4 5">
    <name type="scientific">Caenorhabditis briggsae</name>
    <dbReference type="NCBI Taxonomy" id="6238"/>
    <lineage>
        <taxon>Eukaryota</taxon>
        <taxon>Metazoa</taxon>
        <taxon>Ecdysozoa</taxon>
        <taxon>Nematoda</taxon>
        <taxon>Chromadorea</taxon>
        <taxon>Rhabditida</taxon>
        <taxon>Rhabditina</taxon>
        <taxon>Rhabditomorpha</taxon>
        <taxon>Rhabditoidea</taxon>
        <taxon>Rhabditidae</taxon>
        <taxon>Peloderinae</taxon>
        <taxon>Caenorhabditis</taxon>
    </lineage>
</organism>
<dbReference type="SUPFAM" id="SSF48508">
    <property type="entry name" value="Nuclear receptor ligand-binding domain"/>
    <property type="match status" value="1"/>
</dbReference>
<accession>A0AAE9JAB7</accession>
<evidence type="ECO:0000256" key="3">
    <source>
        <dbReference type="ARBA" id="ARBA00023170"/>
    </source>
</evidence>
<gene>
    <name evidence="4" type="ORF">L5515_015714</name>
</gene>
<dbReference type="InterPro" id="IPR035500">
    <property type="entry name" value="NHR-like_dom_sf"/>
</dbReference>
<keyword evidence="3" id="KW-0675">Receptor</keyword>
<evidence type="ECO:0000313" key="4">
    <source>
        <dbReference type="EMBL" id="UMM20442.1"/>
    </source>
</evidence>
<protein>
    <submittedName>
        <fullName evidence="4">Uncharacterized protein</fullName>
    </submittedName>
</protein>
<evidence type="ECO:0000256" key="2">
    <source>
        <dbReference type="ARBA" id="ARBA00023163"/>
    </source>
</evidence>
<dbReference type="AlphaFoldDB" id="A0AAE9JAB7"/>
<sequence>MRMLSLEAKHEINLERVRITKQLFGYMLQKDGLEKAIYRFGRLILMGTTMSKMACESKEAVWIADFFENIGFTSFAKELFFGDN</sequence>
<keyword evidence="1" id="KW-0805">Transcription regulation</keyword>
<name>A0AAE9JAB7_CAEBR</name>